<dbReference type="Gene3D" id="3.40.1180.10">
    <property type="entry name" value="Decaprenyl diphosphate synthase-like"/>
    <property type="match status" value="1"/>
</dbReference>
<feature type="binding site" evidence="2">
    <location>
        <position position="79"/>
    </location>
    <ligand>
        <name>substrate</name>
    </ligand>
</feature>
<dbReference type="GO" id="GO:0016094">
    <property type="term" value="P:polyprenol biosynthetic process"/>
    <property type="evidence" value="ECO:0007669"/>
    <property type="project" value="TreeGrafter"/>
</dbReference>
<dbReference type="GO" id="GO:0030145">
    <property type="term" value="F:manganese ion binding"/>
    <property type="evidence" value="ECO:0007669"/>
    <property type="project" value="TreeGrafter"/>
</dbReference>
<dbReference type="EC" id="2.5.1.-" evidence="2"/>
<feature type="binding site" evidence="2">
    <location>
        <position position="30"/>
    </location>
    <ligand>
        <name>Mg(2+)</name>
        <dbReference type="ChEBI" id="CHEBI:18420"/>
    </ligand>
</feature>
<comment type="subunit">
    <text evidence="2">Homodimer.</text>
</comment>
<comment type="similarity">
    <text evidence="2">Belongs to the UPP synthase family.</text>
</comment>
<dbReference type="RefSeq" id="WP_160198357.1">
    <property type="nucleotide sequence ID" value="NZ_QXXA01000016.1"/>
</dbReference>
<comment type="caution">
    <text evidence="3">The sequence shown here is derived from an EMBL/GenBank/DDBJ whole genome shotgun (WGS) entry which is preliminary data.</text>
</comment>
<dbReference type="SUPFAM" id="SSF64005">
    <property type="entry name" value="Undecaprenyl diphosphate synthase"/>
    <property type="match status" value="1"/>
</dbReference>
<accession>A0A845R380</accession>
<dbReference type="PANTHER" id="PTHR10291:SF0">
    <property type="entry name" value="DEHYDRODOLICHYL DIPHOSPHATE SYNTHASE 2"/>
    <property type="match status" value="1"/>
</dbReference>
<dbReference type="NCBIfam" id="TIGR00055">
    <property type="entry name" value="uppS"/>
    <property type="match status" value="1"/>
</dbReference>
<feature type="binding site" evidence="2">
    <location>
        <position position="47"/>
    </location>
    <ligand>
        <name>substrate</name>
    </ligand>
</feature>
<evidence type="ECO:0000256" key="2">
    <source>
        <dbReference type="HAMAP-Rule" id="MF_01139"/>
    </source>
</evidence>
<dbReference type="EMBL" id="QXXA01000016">
    <property type="protein sequence ID" value="NBI07892.1"/>
    <property type="molecule type" value="Genomic_DNA"/>
</dbReference>
<comment type="cofactor">
    <cofactor evidence="2">
        <name>Mg(2+)</name>
        <dbReference type="ChEBI" id="CHEBI:18420"/>
    </cofactor>
    <text evidence="2">Binds 2 magnesium ions per subunit.</text>
</comment>
<dbReference type="Proteomes" id="UP000467132">
    <property type="component" value="Unassembled WGS sequence"/>
</dbReference>
<dbReference type="GO" id="GO:0000287">
    <property type="term" value="F:magnesium ion binding"/>
    <property type="evidence" value="ECO:0007669"/>
    <property type="project" value="UniProtKB-UniRule"/>
</dbReference>
<proteinExistence type="inferred from homology"/>
<dbReference type="HAMAP" id="MF_01139">
    <property type="entry name" value="ISPT"/>
    <property type="match status" value="1"/>
</dbReference>
<feature type="binding site" evidence="2">
    <location>
        <position position="43"/>
    </location>
    <ligand>
        <name>substrate</name>
    </ligand>
</feature>
<dbReference type="NCBIfam" id="NF011405">
    <property type="entry name" value="PRK14830.1"/>
    <property type="match status" value="1"/>
</dbReference>
<comment type="function">
    <text evidence="2">Catalyzes the condensation of isopentenyl diphosphate (IPP) with allylic pyrophosphates generating different type of terpenoids.</text>
</comment>
<dbReference type="Pfam" id="PF01255">
    <property type="entry name" value="Prenyltransf"/>
    <property type="match status" value="1"/>
</dbReference>
<name>A0A845R380_9CLOT</name>
<keyword evidence="2" id="KW-0460">Magnesium</keyword>
<dbReference type="GO" id="GO:0005829">
    <property type="term" value="C:cytosol"/>
    <property type="evidence" value="ECO:0007669"/>
    <property type="project" value="TreeGrafter"/>
</dbReference>
<evidence type="ECO:0000256" key="1">
    <source>
        <dbReference type="ARBA" id="ARBA00022679"/>
    </source>
</evidence>
<feature type="binding site" evidence="2">
    <location>
        <begin position="75"/>
        <end position="77"/>
    </location>
    <ligand>
        <name>substrate</name>
    </ligand>
</feature>
<dbReference type="AlphaFoldDB" id="A0A845R380"/>
<feature type="binding site" evidence="2">
    <location>
        <position position="81"/>
    </location>
    <ligand>
        <name>substrate</name>
    </ligand>
</feature>
<reference evidence="3 4" key="1">
    <citation type="submission" date="2018-08" db="EMBL/GenBank/DDBJ databases">
        <title>Murine metabolic-syndrome-specific gut microbial biobank.</title>
        <authorList>
            <person name="Liu C."/>
        </authorList>
    </citation>
    <scope>NUCLEOTIDE SEQUENCE [LARGE SCALE GENOMIC DNA]</scope>
    <source>
        <strain evidence="3 4">583</strain>
    </source>
</reference>
<dbReference type="InterPro" id="IPR001441">
    <property type="entry name" value="UPP_synth-like"/>
</dbReference>
<dbReference type="OrthoDB" id="4191603at2"/>
<feature type="binding site" evidence="2">
    <location>
        <position position="35"/>
    </location>
    <ligand>
        <name>substrate</name>
    </ligand>
</feature>
<dbReference type="InterPro" id="IPR036424">
    <property type="entry name" value="UPP_synth-like_sf"/>
</dbReference>
<gene>
    <name evidence="3" type="ORF">D3Z33_13610</name>
</gene>
<sequence length="250" mass="29733">MDIFKNNNNIIFKEEIKKKELPNHIAIIMDGNGRWAKKRFLPRTAGHREGVKRVMDTVEECGNLGIKYLTLYAFSTENWSRPKDEIDYLMKLLVEFLRKKLQKIHNNNVRINILGDISRLDKNIVEEIEYAIDLTKNNTKLELNIALNYGGRDEILRASKLLYEDIKNNRVSINDINEEEFKKYLYTGNQPDPDILIRTSGEKRLSNFLNYQIAYTEFFFIDENWPEFYPDKLHRVIYDFQNRNRRFGGI</sequence>
<dbReference type="CDD" id="cd00475">
    <property type="entry name" value="Cis_IPPS"/>
    <property type="match status" value="1"/>
</dbReference>
<keyword evidence="1 2" id="KW-0808">Transferase</keyword>
<feature type="active site" evidence="2">
    <location>
        <position position="30"/>
    </location>
</feature>
<keyword evidence="4" id="KW-1185">Reference proteome</keyword>
<feature type="binding site" evidence="2">
    <location>
        <position position="217"/>
    </location>
    <ligand>
        <name>Mg(2+)</name>
        <dbReference type="ChEBI" id="CHEBI:18420"/>
    </ligand>
</feature>
<feature type="binding site" evidence="2">
    <location>
        <begin position="31"/>
        <end position="34"/>
    </location>
    <ligand>
        <name>substrate</name>
    </ligand>
</feature>
<keyword evidence="2" id="KW-0479">Metal-binding</keyword>
<organism evidence="3 4">
    <name type="scientific">Senegalia massiliensis</name>
    <dbReference type="NCBI Taxonomy" id="1720316"/>
    <lineage>
        <taxon>Bacteria</taxon>
        <taxon>Bacillati</taxon>
        <taxon>Bacillota</taxon>
        <taxon>Clostridia</taxon>
        <taxon>Eubacteriales</taxon>
        <taxon>Clostridiaceae</taxon>
        <taxon>Senegalia</taxon>
    </lineage>
</organism>
<dbReference type="PANTHER" id="PTHR10291">
    <property type="entry name" value="DEHYDRODOLICHYL DIPHOSPHATE SYNTHASE FAMILY MEMBER"/>
    <property type="match status" value="1"/>
</dbReference>
<dbReference type="GO" id="GO:0008834">
    <property type="term" value="F:ditrans,polycis-undecaprenyl-diphosphate synthase [(2E,6E)-farnesyl-diphosphate specific] activity"/>
    <property type="evidence" value="ECO:0007669"/>
    <property type="project" value="TreeGrafter"/>
</dbReference>
<feature type="binding site" evidence="2">
    <location>
        <begin position="204"/>
        <end position="206"/>
    </location>
    <ligand>
        <name>substrate</name>
    </ligand>
</feature>
<dbReference type="FunFam" id="3.40.1180.10:FF:000001">
    <property type="entry name" value="(2E,6E)-farnesyl-diphosphate-specific ditrans,polycis-undecaprenyl-diphosphate synthase"/>
    <property type="match status" value="1"/>
</dbReference>
<feature type="binding site" evidence="2">
    <location>
        <position position="198"/>
    </location>
    <ligand>
        <name>substrate</name>
    </ligand>
</feature>
<evidence type="ECO:0000313" key="4">
    <source>
        <dbReference type="Proteomes" id="UP000467132"/>
    </source>
</evidence>
<protein>
    <recommendedName>
        <fullName evidence="2">Isoprenyl transferase</fullName>
        <ecNumber evidence="2">2.5.1.-</ecNumber>
    </recommendedName>
</protein>
<feature type="active site" description="Proton acceptor" evidence="2">
    <location>
        <position position="78"/>
    </location>
</feature>
<evidence type="ECO:0000313" key="3">
    <source>
        <dbReference type="EMBL" id="NBI07892.1"/>
    </source>
</evidence>